<comment type="caution">
    <text evidence="2">The sequence shown here is derived from an EMBL/GenBank/DDBJ whole genome shotgun (WGS) entry which is preliminary data.</text>
</comment>
<dbReference type="SUPFAM" id="SSF56935">
    <property type="entry name" value="Porins"/>
    <property type="match status" value="1"/>
</dbReference>
<dbReference type="Proteomes" id="UP001233360">
    <property type="component" value="Unassembled WGS sequence"/>
</dbReference>
<proteinExistence type="predicted"/>
<gene>
    <name evidence="2" type="ORF">QE380_000270</name>
</gene>
<evidence type="ECO:0000313" key="3">
    <source>
        <dbReference type="Proteomes" id="UP001233360"/>
    </source>
</evidence>
<keyword evidence="3" id="KW-1185">Reference proteome</keyword>
<feature type="chain" id="PRO_5046235061" evidence="1">
    <location>
        <begin position="31"/>
        <end position="230"/>
    </location>
</feature>
<keyword evidence="1" id="KW-0732">Signal</keyword>
<organism evidence="2 3">
    <name type="scientific">Acinetobacter baylyi</name>
    <dbReference type="NCBI Taxonomy" id="202950"/>
    <lineage>
        <taxon>Bacteria</taxon>
        <taxon>Pseudomonadati</taxon>
        <taxon>Pseudomonadota</taxon>
        <taxon>Gammaproteobacteria</taxon>
        <taxon>Moraxellales</taxon>
        <taxon>Moraxellaceae</taxon>
        <taxon>Acinetobacter</taxon>
    </lineage>
</organism>
<feature type="signal peptide" evidence="1">
    <location>
        <begin position="1"/>
        <end position="30"/>
    </location>
</feature>
<sequence>MWLHASILKFYSIQCMCIWICILCSQFAKASPLLNTDDTEITSYGHCQLESAIVPSKNAGTNYQLNPACQLVKGIESGVGYTQNDLDSNSYGVSAQLKTVIKALDTWSVAGSLSVSENKTAIGDSVDWFLNMPFAWVLADTPIHLYTNVGYQYSKQHADLVKWSAAASYQLNSKASITLEAFNQDQKSPFFQSVFQYSIIPDLLTFEASFGQRMEAFRQRWFGFGLSFTP</sequence>
<dbReference type="EMBL" id="JAUTBK010000002">
    <property type="protein sequence ID" value="MDQ1207347.1"/>
    <property type="molecule type" value="Genomic_DNA"/>
</dbReference>
<evidence type="ECO:0000256" key="1">
    <source>
        <dbReference type="SAM" id="SignalP"/>
    </source>
</evidence>
<accession>A0ABU0US24</accession>
<protein>
    <submittedName>
        <fullName evidence="2">Uncharacterized protein</fullName>
    </submittedName>
</protein>
<dbReference type="RefSeq" id="WP_307001506.1">
    <property type="nucleotide sequence ID" value="NZ_JAUTBK010000002.1"/>
</dbReference>
<name>A0ABU0US24_ACIBI</name>
<evidence type="ECO:0000313" key="2">
    <source>
        <dbReference type="EMBL" id="MDQ1207347.1"/>
    </source>
</evidence>
<reference evidence="2 3" key="1">
    <citation type="submission" date="2023-07" db="EMBL/GenBank/DDBJ databases">
        <title>Functional and genomic diversity of the sorghum phyllosphere microbiome.</title>
        <authorList>
            <person name="Shade A."/>
        </authorList>
    </citation>
    <scope>NUCLEOTIDE SEQUENCE [LARGE SCALE GENOMIC DNA]</scope>
    <source>
        <strain evidence="2 3">SORGH_AS_0887</strain>
    </source>
</reference>